<dbReference type="GO" id="GO:0005886">
    <property type="term" value="C:plasma membrane"/>
    <property type="evidence" value="ECO:0007669"/>
    <property type="project" value="UniProtKB-SubCell"/>
</dbReference>
<comment type="similarity">
    <text evidence="3 9">Belongs to the CobD/CbiB family.</text>
</comment>
<feature type="transmembrane region" description="Helical" evidence="9">
    <location>
        <begin position="60"/>
        <end position="80"/>
    </location>
</feature>
<organism evidence="10 11">
    <name type="scientific">Tepidamorphus gemmatus</name>
    <dbReference type="NCBI Taxonomy" id="747076"/>
    <lineage>
        <taxon>Bacteria</taxon>
        <taxon>Pseudomonadati</taxon>
        <taxon>Pseudomonadota</taxon>
        <taxon>Alphaproteobacteria</taxon>
        <taxon>Hyphomicrobiales</taxon>
        <taxon>Tepidamorphaceae</taxon>
        <taxon>Tepidamorphus</taxon>
    </lineage>
</organism>
<dbReference type="AlphaFoldDB" id="A0A4R3MI91"/>
<evidence type="ECO:0000256" key="1">
    <source>
        <dbReference type="ARBA" id="ARBA00004651"/>
    </source>
</evidence>
<evidence type="ECO:0000313" key="10">
    <source>
        <dbReference type="EMBL" id="TCT13581.1"/>
    </source>
</evidence>
<keyword evidence="4 9" id="KW-1003">Cell membrane</keyword>
<dbReference type="PANTHER" id="PTHR34308">
    <property type="entry name" value="COBALAMIN BIOSYNTHESIS PROTEIN CBIB"/>
    <property type="match status" value="1"/>
</dbReference>
<evidence type="ECO:0000313" key="11">
    <source>
        <dbReference type="Proteomes" id="UP000295678"/>
    </source>
</evidence>
<accession>A0A4R3MI91</accession>
<evidence type="ECO:0000256" key="8">
    <source>
        <dbReference type="ARBA" id="ARBA00023136"/>
    </source>
</evidence>
<comment type="pathway">
    <text evidence="2 9">Cofactor biosynthesis; adenosylcobalamin biosynthesis.</text>
</comment>
<dbReference type="NCBIfam" id="TIGR00380">
    <property type="entry name" value="cobal_cbiB"/>
    <property type="match status" value="1"/>
</dbReference>
<evidence type="ECO:0000256" key="4">
    <source>
        <dbReference type="ARBA" id="ARBA00022475"/>
    </source>
</evidence>
<proteinExistence type="inferred from homology"/>
<keyword evidence="5 9" id="KW-0169">Cobalamin biosynthesis</keyword>
<dbReference type="Pfam" id="PF03186">
    <property type="entry name" value="CobD_Cbib"/>
    <property type="match status" value="1"/>
</dbReference>
<feature type="transmembrane region" description="Helical" evidence="9">
    <location>
        <begin position="305"/>
        <end position="327"/>
    </location>
</feature>
<dbReference type="UniPathway" id="UPA00148"/>
<gene>
    <name evidence="9" type="primary">cobD</name>
    <name evidence="10" type="ORF">EDC22_101450</name>
</gene>
<dbReference type="InterPro" id="IPR004485">
    <property type="entry name" value="Cobalamin_biosynth_CobD/CbiB"/>
</dbReference>
<sequence>MTLSTNLYVLFAALAIEAAAGYPRPLYAVLRHPVVWIGTLIDWLEAMLNRPDMTVETRRFNGVVTLIALLIAAVVPALLVQMVLLALLPSLLALILTAAIASSLIAQRSLWNHVEAVAEGLETGGLDAGRAAVAHIVGRDPAALDESGVCRAAIESLAENFSDAVVAPALWCALLGLPGIAAYKAVNTADSMIGHRTERYRDFGRAAARLDDLVNLPASRLAAGWIVLAALIREADAAAALRAVKRDARRHRSPNAGWPEAAMAGALGIRIAGPRVYGGIRVEDSWMGDGRADLTAADIRRALDLYRTACIAQGIFVLALAALIGLAT</sequence>
<dbReference type="GO" id="GO:0048472">
    <property type="term" value="F:threonine-phosphate decarboxylase activity"/>
    <property type="evidence" value="ECO:0007669"/>
    <property type="project" value="InterPro"/>
</dbReference>
<comment type="caution">
    <text evidence="9">Lacks conserved residue(s) required for the propagation of feature annotation.</text>
</comment>
<dbReference type="PANTHER" id="PTHR34308:SF1">
    <property type="entry name" value="COBALAMIN BIOSYNTHESIS PROTEIN CBIB"/>
    <property type="match status" value="1"/>
</dbReference>
<comment type="function">
    <text evidence="9">Converts cobyric acid to cobinamide by the addition of aminopropanol on the F carboxylic group.</text>
</comment>
<dbReference type="GO" id="GO:0009236">
    <property type="term" value="P:cobalamin biosynthetic process"/>
    <property type="evidence" value="ECO:0007669"/>
    <property type="project" value="UniProtKB-UniRule"/>
</dbReference>
<keyword evidence="8 9" id="KW-0472">Membrane</keyword>
<evidence type="ECO:0000256" key="9">
    <source>
        <dbReference type="HAMAP-Rule" id="MF_00024"/>
    </source>
</evidence>
<comment type="subcellular location">
    <subcellularLocation>
        <location evidence="1 9">Cell membrane</location>
        <topology evidence="1 9">Multi-pass membrane protein</topology>
    </subcellularLocation>
</comment>
<dbReference type="GO" id="GO:0015420">
    <property type="term" value="F:ABC-type vitamin B12 transporter activity"/>
    <property type="evidence" value="ECO:0007669"/>
    <property type="project" value="UniProtKB-UniRule"/>
</dbReference>
<reference evidence="10 11" key="1">
    <citation type="submission" date="2019-03" db="EMBL/GenBank/DDBJ databases">
        <title>Genomic Encyclopedia of Type Strains, Phase IV (KMG-IV): sequencing the most valuable type-strain genomes for metagenomic binning, comparative biology and taxonomic classification.</title>
        <authorList>
            <person name="Goeker M."/>
        </authorList>
    </citation>
    <scope>NUCLEOTIDE SEQUENCE [LARGE SCALE GENOMIC DNA]</scope>
    <source>
        <strain evidence="10 11">DSM 19345</strain>
    </source>
</reference>
<keyword evidence="7 9" id="KW-1133">Transmembrane helix</keyword>
<protein>
    <recommendedName>
        <fullName evidence="9">Cobalamin biosynthesis protein CobD</fullName>
    </recommendedName>
</protein>
<name>A0A4R3MI91_9HYPH</name>
<keyword evidence="6 9" id="KW-0812">Transmembrane</keyword>
<dbReference type="Proteomes" id="UP000295678">
    <property type="component" value="Unassembled WGS sequence"/>
</dbReference>
<evidence type="ECO:0000256" key="7">
    <source>
        <dbReference type="ARBA" id="ARBA00022989"/>
    </source>
</evidence>
<dbReference type="EMBL" id="SMAK01000001">
    <property type="protein sequence ID" value="TCT13581.1"/>
    <property type="molecule type" value="Genomic_DNA"/>
</dbReference>
<feature type="transmembrane region" description="Helical" evidence="9">
    <location>
        <begin position="86"/>
        <end position="106"/>
    </location>
</feature>
<comment type="caution">
    <text evidence="10">The sequence shown here is derived from an EMBL/GenBank/DDBJ whole genome shotgun (WGS) entry which is preliminary data.</text>
</comment>
<evidence type="ECO:0000256" key="5">
    <source>
        <dbReference type="ARBA" id="ARBA00022573"/>
    </source>
</evidence>
<dbReference type="HAMAP" id="MF_00024">
    <property type="entry name" value="CobD_CbiB"/>
    <property type="match status" value="1"/>
</dbReference>
<keyword evidence="11" id="KW-1185">Reference proteome</keyword>
<evidence type="ECO:0000256" key="2">
    <source>
        <dbReference type="ARBA" id="ARBA00004953"/>
    </source>
</evidence>
<evidence type="ECO:0000256" key="6">
    <source>
        <dbReference type="ARBA" id="ARBA00022692"/>
    </source>
</evidence>
<dbReference type="OrthoDB" id="9811967at2"/>
<evidence type="ECO:0000256" key="3">
    <source>
        <dbReference type="ARBA" id="ARBA00006263"/>
    </source>
</evidence>
<dbReference type="RefSeq" id="WP_132804955.1">
    <property type="nucleotide sequence ID" value="NZ_SMAK01000001.1"/>
</dbReference>